<evidence type="ECO:0000313" key="5">
    <source>
        <dbReference type="Proteomes" id="UP000198878"/>
    </source>
</evidence>
<dbReference type="AlphaFoldDB" id="A0A1H5QVA6"/>
<dbReference type="Pfam" id="PF00293">
    <property type="entry name" value="NUDIX"/>
    <property type="match status" value="1"/>
</dbReference>
<dbReference type="PROSITE" id="PS51462">
    <property type="entry name" value="NUDIX"/>
    <property type="match status" value="1"/>
</dbReference>
<evidence type="ECO:0000256" key="1">
    <source>
        <dbReference type="ARBA" id="ARBA00001946"/>
    </source>
</evidence>
<dbReference type="PANTHER" id="PTHR43046:SF14">
    <property type="entry name" value="MUTT_NUDIX FAMILY PROTEIN"/>
    <property type="match status" value="1"/>
</dbReference>
<reference evidence="5" key="1">
    <citation type="submission" date="2016-10" db="EMBL/GenBank/DDBJ databases">
        <authorList>
            <person name="Varghese N."/>
            <person name="Submissions S."/>
        </authorList>
    </citation>
    <scope>NUCLEOTIDE SEQUENCE [LARGE SCALE GENOMIC DNA]</scope>
    <source>
        <strain evidence="5">DSM 44654</strain>
    </source>
</reference>
<name>A0A1H5QVA6_9PSEU</name>
<feature type="domain" description="Nudix hydrolase" evidence="3">
    <location>
        <begin position="94"/>
        <end position="218"/>
    </location>
</feature>
<dbReference type="InterPro" id="IPR015797">
    <property type="entry name" value="NUDIX_hydrolase-like_dom_sf"/>
</dbReference>
<sequence>MLPVEFVNTWTGQTACALQAAFRMSNEAFAEHLGVAVRTVASWHAKSGVTPRAEIQDALDTALSRAPDLVKARFAQYFEAANSSADTDAASAQALRVAVAVVVNDADVLVVCRRGEDGAGISWQFPAGMVKPGASPETVAVRETLGETGVHCAVLRKLGSRLHPVTHVFCEYVLCEYLTGDAQNMDVVENVSVVWIDKSKLTRFIPAQQIFPPILEALEVPE</sequence>
<dbReference type="Gene3D" id="3.90.79.10">
    <property type="entry name" value="Nucleoside Triphosphate Pyrophosphohydrolase"/>
    <property type="match status" value="1"/>
</dbReference>
<comment type="cofactor">
    <cofactor evidence="1">
        <name>Mg(2+)</name>
        <dbReference type="ChEBI" id="CHEBI:18420"/>
    </cofactor>
</comment>
<dbReference type="CDD" id="cd02883">
    <property type="entry name" value="NUDIX_Hydrolase"/>
    <property type="match status" value="1"/>
</dbReference>
<keyword evidence="2" id="KW-0378">Hydrolase</keyword>
<proteinExistence type="predicted"/>
<dbReference type="InterPro" id="IPR000086">
    <property type="entry name" value="NUDIX_hydrolase_dom"/>
</dbReference>
<keyword evidence="5" id="KW-1185">Reference proteome</keyword>
<gene>
    <name evidence="4" type="ORF">SAMN05421837_104608</name>
</gene>
<accession>A0A1H5QVA6</accession>
<dbReference type="Proteomes" id="UP000198878">
    <property type="component" value="Unassembled WGS sequence"/>
</dbReference>
<dbReference type="PANTHER" id="PTHR43046">
    <property type="entry name" value="GDP-MANNOSE MANNOSYL HYDROLASE"/>
    <property type="match status" value="1"/>
</dbReference>
<dbReference type="STRING" id="218821.SAMN05421837_104608"/>
<evidence type="ECO:0000256" key="2">
    <source>
        <dbReference type="ARBA" id="ARBA00022801"/>
    </source>
</evidence>
<dbReference type="GO" id="GO:0016787">
    <property type="term" value="F:hydrolase activity"/>
    <property type="evidence" value="ECO:0007669"/>
    <property type="project" value="UniProtKB-KW"/>
</dbReference>
<evidence type="ECO:0000313" key="4">
    <source>
        <dbReference type="EMBL" id="SEF29251.1"/>
    </source>
</evidence>
<protein>
    <submittedName>
        <fullName evidence="4">ADP-ribose pyrophosphatase YjhB, NUDIX family</fullName>
    </submittedName>
</protein>
<dbReference type="EMBL" id="FNUJ01000004">
    <property type="protein sequence ID" value="SEF29251.1"/>
    <property type="molecule type" value="Genomic_DNA"/>
</dbReference>
<organism evidence="4 5">
    <name type="scientific">Amycolatopsis pretoriensis</name>
    <dbReference type="NCBI Taxonomy" id="218821"/>
    <lineage>
        <taxon>Bacteria</taxon>
        <taxon>Bacillati</taxon>
        <taxon>Actinomycetota</taxon>
        <taxon>Actinomycetes</taxon>
        <taxon>Pseudonocardiales</taxon>
        <taxon>Pseudonocardiaceae</taxon>
        <taxon>Amycolatopsis</taxon>
    </lineage>
</organism>
<dbReference type="SUPFAM" id="SSF55811">
    <property type="entry name" value="Nudix"/>
    <property type="match status" value="1"/>
</dbReference>
<evidence type="ECO:0000259" key="3">
    <source>
        <dbReference type="PROSITE" id="PS51462"/>
    </source>
</evidence>